<feature type="transmembrane region" description="Helical" evidence="1">
    <location>
        <begin position="234"/>
        <end position="253"/>
    </location>
</feature>
<organism evidence="2">
    <name type="scientific">freshwater metagenome</name>
    <dbReference type="NCBI Taxonomy" id="449393"/>
    <lineage>
        <taxon>unclassified sequences</taxon>
        <taxon>metagenomes</taxon>
        <taxon>ecological metagenomes</taxon>
    </lineage>
</organism>
<name>A0A6J7EVS8_9ZZZZ</name>
<keyword evidence="1" id="KW-0812">Transmembrane</keyword>
<evidence type="ECO:0000256" key="1">
    <source>
        <dbReference type="SAM" id="Phobius"/>
    </source>
</evidence>
<gene>
    <name evidence="2" type="ORF">UFOPK3376_02061</name>
</gene>
<feature type="transmembrane region" description="Helical" evidence="1">
    <location>
        <begin position="71"/>
        <end position="89"/>
    </location>
</feature>
<accession>A0A6J7EVS8</accession>
<feature type="transmembrane region" description="Helical" evidence="1">
    <location>
        <begin position="164"/>
        <end position="185"/>
    </location>
</feature>
<dbReference type="EMBL" id="CAFBLP010000056">
    <property type="protein sequence ID" value="CAB4885165.1"/>
    <property type="molecule type" value="Genomic_DNA"/>
</dbReference>
<feature type="transmembrane region" description="Helical" evidence="1">
    <location>
        <begin position="43"/>
        <end position="65"/>
    </location>
</feature>
<keyword evidence="1" id="KW-0472">Membrane</keyword>
<evidence type="ECO:0000313" key="2">
    <source>
        <dbReference type="EMBL" id="CAB4885165.1"/>
    </source>
</evidence>
<sequence length="291" mass="30871">MRLSSWSVIHLDAATVLLQWATGGLLFCWFTTRRRMVGVGYGWLLRGTYMLMAAGACACALAFGTEPVRDVGSLGVALAALFALIVSVIRRKAGVSGQQDEHDRRTERVAEMTGIDREAPVRVAGGDEFPPWLDLVAPVIGLVGLVAAGIGAGGNDLVAVIRTLVGAAFLGVITDAMLLGHWYLVQPGLPRGLLNELVQFTMYVLPLEVAALVLPTGMLSVLSGTISDGWNGTLGYFWVACAVTTGVLCWVTQRALREKYYSAVMAATGLLYLAILTAFGTDLVARAVLAG</sequence>
<feature type="transmembrane region" description="Helical" evidence="1">
    <location>
        <begin position="260"/>
        <end position="279"/>
    </location>
</feature>
<protein>
    <submittedName>
        <fullName evidence="2">Unannotated protein</fullName>
    </submittedName>
</protein>
<dbReference type="AlphaFoldDB" id="A0A6J7EVS8"/>
<feature type="transmembrane region" description="Helical" evidence="1">
    <location>
        <begin position="6"/>
        <end position="31"/>
    </location>
</feature>
<proteinExistence type="predicted"/>
<reference evidence="2" key="1">
    <citation type="submission" date="2020-05" db="EMBL/GenBank/DDBJ databases">
        <authorList>
            <person name="Chiriac C."/>
            <person name="Salcher M."/>
            <person name="Ghai R."/>
            <person name="Kavagutti S V."/>
        </authorList>
    </citation>
    <scope>NUCLEOTIDE SEQUENCE</scope>
</reference>
<feature type="transmembrane region" description="Helical" evidence="1">
    <location>
        <begin position="197"/>
        <end position="222"/>
    </location>
</feature>
<keyword evidence="1" id="KW-1133">Transmembrane helix</keyword>
<feature type="transmembrane region" description="Helical" evidence="1">
    <location>
        <begin position="132"/>
        <end position="152"/>
    </location>
</feature>